<dbReference type="EMBL" id="CM056819">
    <property type="protein sequence ID" value="KAJ8624123.1"/>
    <property type="molecule type" value="Genomic_DNA"/>
</dbReference>
<sequence>MHLIPTPQSDTTEGGYTSVAIDQDKKPVLPLRSIMSASELRHFLRLRDKENASSIADVKIEAKPRDGLHKGLKWGGKLWNGGVKKNKEGKEMMREEWRNKNEGLSVTIGHRWLPEVAVRHEGRRGKEKIEEMKNPERERTSFFFGSHEGHFHHF</sequence>
<gene>
    <name evidence="1" type="ORF">MRB53_032653</name>
</gene>
<comment type="caution">
    <text evidence="1">The sequence shown here is derived from an EMBL/GenBank/DDBJ whole genome shotgun (WGS) entry which is preliminary data.</text>
</comment>
<keyword evidence="2" id="KW-1185">Reference proteome</keyword>
<proteinExistence type="predicted"/>
<evidence type="ECO:0000313" key="2">
    <source>
        <dbReference type="Proteomes" id="UP001234297"/>
    </source>
</evidence>
<protein>
    <submittedName>
        <fullName evidence="1">Uncharacterized protein</fullName>
    </submittedName>
</protein>
<organism evidence="1 2">
    <name type="scientific">Persea americana</name>
    <name type="common">Avocado</name>
    <dbReference type="NCBI Taxonomy" id="3435"/>
    <lineage>
        <taxon>Eukaryota</taxon>
        <taxon>Viridiplantae</taxon>
        <taxon>Streptophyta</taxon>
        <taxon>Embryophyta</taxon>
        <taxon>Tracheophyta</taxon>
        <taxon>Spermatophyta</taxon>
        <taxon>Magnoliopsida</taxon>
        <taxon>Magnoliidae</taxon>
        <taxon>Laurales</taxon>
        <taxon>Lauraceae</taxon>
        <taxon>Persea</taxon>
    </lineage>
</organism>
<reference evidence="1 2" key="1">
    <citation type="journal article" date="2022" name="Hortic Res">
        <title>A haplotype resolved chromosomal level avocado genome allows analysis of novel avocado genes.</title>
        <authorList>
            <person name="Nath O."/>
            <person name="Fletcher S.J."/>
            <person name="Hayward A."/>
            <person name="Shaw L.M."/>
            <person name="Masouleh A.K."/>
            <person name="Furtado A."/>
            <person name="Henry R.J."/>
            <person name="Mitter N."/>
        </authorList>
    </citation>
    <scope>NUCLEOTIDE SEQUENCE [LARGE SCALE GENOMIC DNA]</scope>
    <source>
        <strain evidence="2">cv. Hass</strain>
    </source>
</reference>
<dbReference type="Proteomes" id="UP001234297">
    <property type="component" value="Chromosome 11"/>
</dbReference>
<name>A0ACC2KSP6_PERAE</name>
<accession>A0ACC2KSP6</accession>
<evidence type="ECO:0000313" key="1">
    <source>
        <dbReference type="EMBL" id="KAJ8624123.1"/>
    </source>
</evidence>